<dbReference type="InterPro" id="IPR002661">
    <property type="entry name" value="Ribosome_recyc_fac"/>
</dbReference>
<organism evidence="6 7">
    <name type="scientific">Lingula anatina</name>
    <name type="common">Brachiopod</name>
    <name type="synonym">Lingula unguis</name>
    <dbReference type="NCBI Taxonomy" id="7574"/>
    <lineage>
        <taxon>Eukaryota</taxon>
        <taxon>Metazoa</taxon>
        <taxon>Spiralia</taxon>
        <taxon>Lophotrochozoa</taxon>
        <taxon>Brachiopoda</taxon>
        <taxon>Linguliformea</taxon>
        <taxon>Lingulata</taxon>
        <taxon>Lingulida</taxon>
        <taxon>Linguloidea</taxon>
        <taxon>Lingulidae</taxon>
        <taxon>Lingula</taxon>
    </lineage>
</organism>
<proteinExistence type="inferred from homology"/>
<dbReference type="Proteomes" id="UP000085678">
    <property type="component" value="Unplaced"/>
</dbReference>
<evidence type="ECO:0000256" key="4">
    <source>
        <dbReference type="ARBA" id="ARBA00033107"/>
    </source>
</evidence>
<evidence type="ECO:0000256" key="1">
    <source>
        <dbReference type="ARBA" id="ARBA00005912"/>
    </source>
</evidence>
<dbReference type="GeneID" id="106154704"/>
<keyword evidence="3" id="KW-0648">Protein biosynthesis</keyword>
<dbReference type="InterPro" id="IPR036191">
    <property type="entry name" value="RRF_sf"/>
</dbReference>
<evidence type="ECO:0000313" key="7">
    <source>
        <dbReference type="RefSeq" id="XP_013384609.1"/>
    </source>
</evidence>
<feature type="domain" description="Ribosome recycling factor" evidence="5">
    <location>
        <begin position="60"/>
        <end position="216"/>
    </location>
</feature>
<dbReference type="Gene3D" id="1.10.132.20">
    <property type="entry name" value="Ribosome-recycling factor"/>
    <property type="match status" value="1"/>
</dbReference>
<keyword evidence="6" id="KW-1185">Reference proteome</keyword>
<dbReference type="Pfam" id="PF01765">
    <property type="entry name" value="RRF"/>
    <property type="match status" value="1"/>
</dbReference>
<reference evidence="7" key="1">
    <citation type="submission" date="2025-08" db="UniProtKB">
        <authorList>
            <consortium name="RefSeq"/>
        </authorList>
    </citation>
    <scope>IDENTIFICATION</scope>
    <source>
        <tissue evidence="7">Gonads</tissue>
    </source>
</reference>
<accession>A0A1S3HHZ3</accession>
<dbReference type="GO" id="GO:0005739">
    <property type="term" value="C:mitochondrion"/>
    <property type="evidence" value="ECO:0007669"/>
    <property type="project" value="TreeGrafter"/>
</dbReference>
<dbReference type="GO" id="GO:0006412">
    <property type="term" value="P:translation"/>
    <property type="evidence" value="ECO:0007669"/>
    <property type="project" value="UniProtKB-KW"/>
</dbReference>
<comment type="similarity">
    <text evidence="1">Belongs to the RRF family.</text>
</comment>
<dbReference type="AlphaFoldDB" id="A0A1S3HHZ3"/>
<evidence type="ECO:0000313" key="6">
    <source>
        <dbReference type="Proteomes" id="UP000085678"/>
    </source>
</evidence>
<sequence>MASRALSHVLQNIRVKRSMTKPFPQLDCSICQPRAHIYLYNTCFERSLENGSMTATFQLNHVRHYAKKGALTEIDVSTSDGTFPLNQIAKVVQKSPQLVVVDATTSPQYIKNISDALFNCNMGLNPQQEGLTLYIPIPKVTKEHREKLVKSSKTKANEAKKMVEDVKIKYQSILKKKHEHISKDTIKLLDTIVQTNANRVKTEIDEIQKAKEKDLLP</sequence>
<name>A0A1S3HHZ3_LINAN</name>
<evidence type="ECO:0000259" key="5">
    <source>
        <dbReference type="Pfam" id="PF01765"/>
    </source>
</evidence>
<protein>
    <recommendedName>
        <fullName evidence="2">Ribosome-recycling factor, mitochondrial</fullName>
    </recommendedName>
    <alternativeName>
        <fullName evidence="4">Ribosome-releasing factor, mitochondrial</fullName>
    </alternativeName>
</protein>
<gene>
    <name evidence="7" type="primary">LOC106154704</name>
</gene>
<dbReference type="Gene3D" id="3.30.1360.40">
    <property type="match status" value="1"/>
</dbReference>
<dbReference type="PANTHER" id="PTHR20982">
    <property type="entry name" value="RIBOSOME RECYCLING FACTOR"/>
    <property type="match status" value="1"/>
</dbReference>
<evidence type="ECO:0000256" key="3">
    <source>
        <dbReference type="ARBA" id="ARBA00022917"/>
    </source>
</evidence>
<dbReference type="RefSeq" id="XP_013384609.1">
    <property type="nucleotide sequence ID" value="XM_013529155.1"/>
</dbReference>
<dbReference type="PANTHER" id="PTHR20982:SF3">
    <property type="entry name" value="MITOCHONDRIAL RIBOSOME RECYCLING FACTOR PSEUDO 1"/>
    <property type="match status" value="1"/>
</dbReference>
<dbReference type="SUPFAM" id="SSF55194">
    <property type="entry name" value="Ribosome recycling factor, RRF"/>
    <property type="match status" value="1"/>
</dbReference>
<dbReference type="GO" id="GO:0043023">
    <property type="term" value="F:ribosomal large subunit binding"/>
    <property type="evidence" value="ECO:0007669"/>
    <property type="project" value="TreeGrafter"/>
</dbReference>
<evidence type="ECO:0000256" key="2">
    <source>
        <dbReference type="ARBA" id="ARBA00020581"/>
    </source>
</evidence>
<dbReference type="OrthoDB" id="407355at2759"/>
<dbReference type="InterPro" id="IPR023584">
    <property type="entry name" value="Ribosome_recyc_fac_dom"/>
</dbReference>